<dbReference type="Proteomes" id="UP000239649">
    <property type="component" value="Unassembled WGS sequence"/>
</dbReference>
<feature type="region of interest" description="Disordered" evidence="1">
    <location>
        <begin position="1"/>
        <end position="173"/>
    </location>
</feature>
<evidence type="ECO:0000313" key="4">
    <source>
        <dbReference type="Proteomes" id="UP000239649"/>
    </source>
</evidence>
<dbReference type="GO" id="GO:0003887">
    <property type="term" value="F:DNA-directed DNA polymerase activity"/>
    <property type="evidence" value="ECO:0007669"/>
    <property type="project" value="InterPro"/>
</dbReference>
<dbReference type="PANTHER" id="PTHR10133">
    <property type="entry name" value="DNA POLYMERASE I"/>
    <property type="match status" value="1"/>
</dbReference>
<evidence type="ECO:0000313" key="3">
    <source>
        <dbReference type="EMBL" id="PSC75541.1"/>
    </source>
</evidence>
<dbReference type="Gene3D" id="1.10.150.20">
    <property type="entry name" value="5' to 3' exonuclease, C-terminal subdomain"/>
    <property type="match status" value="1"/>
</dbReference>
<dbReference type="STRING" id="554055.A0A2P6VN63"/>
<dbReference type="GO" id="GO:0006302">
    <property type="term" value="P:double-strand break repair"/>
    <property type="evidence" value="ECO:0007669"/>
    <property type="project" value="TreeGrafter"/>
</dbReference>
<feature type="compositionally biased region" description="Low complexity" evidence="1">
    <location>
        <begin position="90"/>
        <end position="100"/>
    </location>
</feature>
<feature type="compositionally biased region" description="Low complexity" evidence="1">
    <location>
        <begin position="142"/>
        <end position="173"/>
    </location>
</feature>
<protein>
    <submittedName>
        <fullName evidence="3">DNA polymerase I</fullName>
    </submittedName>
</protein>
<dbReference type="PANTHER" id="PTHR10133:SF62">
    <property type="entry name" value="DNA POLYMERASE THETA"/>
    <property type="match status" value="1"/>
</dbReference>
<name>A0A2P6VN63_9CHLO</name>
<dbReference type="Pfam" id="PF00476">
    <property type="entry name" value="DNA_pol_A"/>
    <property type="match status" value="2"/>
</dbReference>
<accession>A0A2P6VN63</accession>
<dbReference type="InterPro" id="IPR001098">
    <property type="entry name" value="DNA-dir_DNA_pol_A_palm_dom"/>
</dbReference>
<keyword evidence="4" id="KW-1185">Reference proteome</keyword>
<organism evidence="3 4">
    <name type="scientific">Micractinium conductrix</name>
    <dbReference type="NCBI Taxonomy" id="554055"/>
    <lineage>
        <taxon>Eukaryota</taxon>
        <taxon>Viridiplantae</taxon>
        <taxon>Chlorophyta</taxon>
        <taxon>core chlorophytes</taxon>
        <taxon>Trebouxiophyceae</taxon>
        <taxon>Chlorellales</taxon>
        <taxon>Chlorellaceae</taxon>
        <taxon>Chlorella clade</taxon>
        <taxon>Micractinium</taxon>
    </lineage>
</organism>
<comment type="caution">
    <text evidence="3">The sequence shown here is derived from an EMBL/GenBank/DDBJ whole genome shotgun (WGS) entry which is preliminary data.</text>
</comment>
<dbReference type="InterPro" id="IPR002298">
    <property type="entry name" value="DNA_polymerase_A"/>
</dbReference>
<dbReference type="Gene3D" id="3.30.420.10">
    <property type="entry name" value="Ribonuclease H-like superfamily/Ribonuclease H"/>
    <property type="match status" value="1"/>
</dbReference>
<dbReference type="EMBL" id="LHPF02000002">
    <property type="protein sequence ID" value="PSC75541.1"/>
    <property type="molecule type" value="Genomic_DNA"/>
</dbReference>
<dbReference type="SUPFAM" id="SSF56672">
    <property type="entry name" value="DNA/RNA polymerases"/>
    <property type="match status" value="1"/>
</dbReference>
<dbReference type="InterPro" id="IPR043502">
    <property type="entry name" value="DNA/RNA_pol_sf"/>
</dbReference>
<proteinExistence type="predicted"/>
<feature type="domain" description="DNA-directed DNA polymerase family A palm" evidence="2">
    <location>
        <begin position="771"/>
        <end position="945"/>
    </location>
</feature>
<dbReference type="InterPro" id="IPR036397">
    <property type="entry name" value="RNaseH_sf"/>
</dbReference>
<sequence>MAAIDAGQLEPGRALPGQHGSSTAGTKRSAGEAGSPAGDQAPAKRQQLLPGQCLSTAERGKLEEAPQQAQQQQAQQVQQQQAQTMKEHAAQQQAVQQQRAQAEKEHAAQQQEVQQQPQAEQQEVQQTQQGAQVAQPPPPPQQQQAQEEGEQQQQQQQQQQQAPPQREQALAAAAATLPERVPAGASVWAALNRLRPLLGTHLGLTAVQVSAFNRAFVAANSEVQQGVKRHHHDHPADTAHELSHPSLGAIMRPGPQPPQQVAQLLQQVQQPPAHHSWQQPTAAPAAASACGGAADGGLPGPGLHLLLQPGQAEQLCSQLAGTDGLNCLGFALHLVASRPAAATGGGKRQQRIVHWGSEGDVEADAAAVVQGKSVAAGVALSWRDGAAVYVPLAGTGSSTEGTAAVATLLRGNAADPGGLAIRASVGVQQQAAALQALLGCSVALPAMLVDTRVAAWLLNPSSASLKAAPGEALDAVAQRVLRQATRQSPLEQGAGAYAASTAGMSEQAGAAAAAAAAAAPLQHGWLAACQAAAASRAAWLALAPQLAAVPGLTQVLIQQEMPLVVVLARMQAVGIGVSLDRLDALKAQLERRIEEAPEEVWRLCGGALRSSVNLDSPREVADLLFKHLPLPPPPAGTTKDGKLSSNKEALKQMVQRDGSSVHPVVPLIMLHRKIQKTKAFVLALRAYVHGSAGGAAAGDEAAPPLVAGLEGLAGAGQRVRAPLLHTNTDTGRLTMEAPTLQGAPKTHALRPLRPSGGAFREGSGTGTEAGEANVRAAFVAAPGCVLLAADYRQTELRMLAQFRRCAVRHAAGRRARSVCAAGRQVEEESGKHGDSRLAEDLGCSAEAARGIRAEFLDNLPEVAAWLQRCRDECQQQGYVSMLSGCRRWLPGIKSHNWWERSAAERAAVNSVMQGSAADVCNRAMLALHLRPGGRSAGRGGAGAADP</sequence>
<dbReference type="Gene3D" id="3.30.70.370">
    <property type="match status" value="1"/>
</dbReference>
<feature type="compositionally biased region" description="Low complexity" evidence="1">
    <location>
        <begin position="67"/>
        <end position="83"/>
    </location>
</feature>
<dbReference type="Gene3D" id="1.20.1060.10">
    <property type="entry name" value="Taq DNA Polymerase, Chain T, domain 4"/>
    <property type="match status" value="1"/>
</dbReference>
<feature type="region of interest" description="Disordered" evidence="1">
    <location>
        <begin position="746"/>
        <end position="767"/>
    </location>
</feature>
<dbReference type="AlphaFoldDB" id="A0A2P6VN63"/>
<dbReference type="PRINTS" id="PR00868">
    <property type="entry name" value="DNAPOLI"/>
</dbReference>
<feature type="compositionally biased region" description="Low complexity" evidence="1">
    <location>
        <begin position="108"/>
        <end position="134"/>
    </location>
</feature>
<dbReference type="GO" id="GO:0006261">
    <property type="term" value="P:DNA-templated DNA replication"/>
    <property type="evidence" value="ECO:0007669"/>
    <property type="project" value="InterPro"/>
</dbReference>
<dbReference type="OrthoDB" id="2320933at2759"/>
<reference evidence="3 4" key="1">
    <citation type="journal article" date="2018" name="Plant J.">
        <title>Genome sequences of Chlorella sorokiniana UTEX 1602 and Micractinium conductrix SAG 241.80: implications to maltose excretion by a green alga.</title>
        <authorList>
            <person name="Arriola M.B."/>
            <person name="Velmurugan N."/>
            <person name="Zhang Y."/>
            <person name="Plunkett M.H."/>
            <person name="Hondzo H."/>
            <person name="Barney B.M."/>
        </authorList>
    </citation>
    <scope>NUCLEOTIDE SEQUENCE [LARGE SCALE GENOMIC DNA]</scope>
    <source>
        <strain evidence="3 4">SAG 241.80</strain>
    </source>
</reference>
<dbReference type="SMART" id="SM00482">
    <property type="entry name" value="POLAc"/>
    <property type="match status" value="1"/>
</dbReference>
<evidence type="ECO:0000259" key="2">
    <source>
        <dbReference type="SMART" id="SM00482"/>
    </source>
</evidence>
<gene>
    <name evidence="3" type="ORF">C2E20_1647</name>
</gene>
<dbReference type="GO" id="GO:0003677">
    <property type="term" value="F:DNA binding"/>
    <property type="evidence" value="ECO:0007669"/>
    <property type="project" value="InterPro"/>
</dbReference>
<evidence type="ECO:0000256" key="1">
    <source>
        <dbReference type="SAM" id="MobiDB-lite"/>
    </source>
</evidence>